<accession>A0A1G7Z5G8</accession>
<dbReference type="Proteomes" id="UP000199643">
    <property type="component" value="Unassembled WGS sequence"/>
</dbReference>
<reference evidence="3" key="1">
    <citation type="submission" date="2016-10" db="EMBL/GenBank/DDBJ databases">
        <authorList>
            <person name="Varghese N."/>
            <person name="Submissions S."/>
        </authorList>
    </citation>
    <scope>NUCLEOTIDE SEQUENCE [LARGE SCALE GENOMIC DNA]</scope>
    <source>
        <strain evidence="3">DSM 17933</strain>
    </source>
</reference>
<protein>
    <submittedName>
        <fullName evidence="2">Restriction endonuclease</fullName>
    </submittedName>
</protein>
<dbReference type="InterPro" id="IPR007560">
    <property type="entry name" value="Restrct_endonuc_IV_Mrr"/>
</dbReference>
<dbReference type="EMBL" id="FNCH01000015">
    <property type="protein sequence ID" value="SDH03746.1"/>
    <property type="molecule type" value="Genomic_DNA"/>
</dbReference>
<dbReference type="STRING" id="405671.SAMN05421827_11572"/>
<dbReference type="GO" id="GO:0004519">
    <property type="term" value="F:endonuclease activity"/>
    <property type="evidence" value="ECO:0007669"/>
    <property type="project" value="UniProtKB-KW"/>
</dbReference>
<organism evidence="2 3">
    <name type="scientific">Pedobacter terrae</name>
    <dbReference type="NCBI Taxonomy" id="405671"/>
    <lineage>
        <taxon>Bacteria</taxon>
        <taxon>Pseudomonadati</taxon>
        <taxon>Bacteroidota</taxon>
        <taxon>Sphingobacteriia</taxon>
        <taxon>Sphingobacteriales</taxon>
        <taxon>Sphingobacteriaceae</taxon>
        <taxon>Pedobacter</taxon>
    </lineage>
</organism>
<dbReference type="GO" id="GO:0003677">
    <property type="term" value="F:DNA binding"/>
    <property type="evidence" value="ECO:0007669"/>
    <property type="project" value="InterPro"/>
</dbReference>
<dbReference type="Pfam" id="PF04471">
    <property type="entry name" value="Mrr_cat"/>
    <property type="match status" value="1"/>
</dbReference>
<gene>
    <name evidence="2" type="ORF">SAMN05421827_11572</name>
</gene>
<dbReference type="GO" id="GO:0009307">
    <property type="term" value="P:DNA restriction-modification system"/>
    <property type="evidence" value="ECO:0007669"/>
    <property type="project" value="InterPro"/>
</dbReference>
<keyword evidence="3" id="KW-1185">Reference proteome</keyword>
<dbReference type="OrthoDB" id="1395176at2"/>
<keyword evidence="2" id="KW-0378">Hydrolase</keyword>
<proteinExistence type="predicted"/>
<dbReference type="AlphaFoldDB" id="A0A1G7Z5G8"/>
<keyword evidence="2" id="KW-0255">Endonuclease</keyword>
<sequence>MEINNNQSSLKLSSIAKPSLDGMQEIKFVYQQLLNSTELTAQSRGFKLEDLMRSILQFEELEPKASYRKIGEQMDGSFFWMGQTFIFEAKWEKNKISASSIYAFRGKVQGKFHTTSGIFIAMNGYHKDTEQALLSGKVGDILLFDGEDMHAIFTGEVSFKSVLKYKLRAAGDSGTLYAKYAQLIEVNVTAVSHAFLASPRLNTVSHQSYLNDLLVFVESRNDFEIVDKILKSVTNSFALSYRLISLEGAYNISAIPSFISTYQGQKKLKGFISFLDDDVNIFSFHTQINIVSEQLSKAAIPLNHLFLFIPKETKSTYQSTKSIGEAESLNEIKNKLISFLANTAEEYYDPEEFILSDILPHLLEDIDWDESEQCVFITDDHTGMPSRIESLDELVSHLNDKLIQNQTENLPLDWLNEMESEDYAWDIHSYIEENYNNKLQALGWE</sequence>
<evidence type="ECO:0000313" key="3">
    <source>
        <dbReference type="Proteomes" id="UP000199643"/>
    </source>
</evidence>
<evidence type="ECO:0000259" key="1">
    <source>
        <dbReference type="Pfam" id="PF04471"/>
    </source>
</evidence>
<feature type="domain" description="Restriction endonuclease type IV Mrr" evidence="1">
    <location>
        <begin position="45"/>
        <end position="150"/>
    </location>
</feature>
<keyword evidence="2" id="KW-0540">Nuclease</keyword>
<name>A0A1G7Z5G8_9SPHI</name>
<evidence type="ECO:0000313" key="2">
    <source>
        <dbReference type="EMBL" id="SDH03746.1"/>
    </source>
</evidence>